<sequence length="240" mass="26448">MKHLSTRAGLLAQDVCHQQVTSNTSTQHSAVTKELLTQAACQAACLPAYQEDFPDSLPKPTLYTDWKVEPLTKSTPSHPVSLHNNQVAIPQDEGLPKKPAWSLSPEIIIVSKSAFPPLKRPSAAMEETSLKAAGNTALFSPHCAHSQFDGDNDTIIQPGALNIEPDYVVILEKPTAHKTIPSALPNREHQEKLEDQYIGDEEIFYVMYLTASWSRIKTIRTHLDATKSHWPLAGTNLPGQ</sequence>
<protein>
    <submittedName>
        <fullName evidence="1">Uncharacterized protein</fullName>
    </submittedName>
</protein>
<dbReference type="AlphaFoldDB" id="A0AAV7UWI9"/>
<dbReference type="EMBL" id="JANPWB010000004">
    <property type="protein sequence ID" value="KAJ1192927.1"/>
    <property type="molecule type" value="Genomic_DNA"/>
</dbReference>
<comment type="caution">
    <text evidence="1">The sequence shown here is derived from an EMBL/GenBank/DDBJ whole genome shotgun (WGS) entry which is preliminary data.</text>
</comment>
<dbReference type="Proteomes" id="UP001066276">
    <property type="component" value="Chromosome 2_2"/>
</dbReference>
<gene>
    <name evidence="1" type="ORF">NDU88_002233</name>
</gene>
<name>A0AAV7UWI9_PLEWA</name>
<proteinExistence type="predicted"/>
<evidence type="ECO:0000313" key="2">
    <source>
        <dbReference type="Proteomes" id="UP001066276"/>
    </source>
</evidence>
<keyword evidence="2" id="KW-1185">Reference proteome</keyword>
<evidence type="ECO:0000313" key="1">
    <source>
        <dbReference type="EMBL" id="KAJ1192927.1"/>
    </source>
</evidence>
<accession>A0AAV7UWI9</accession>
<organism evidence="1 2">
    <name type="scientific">Pleurodeles waltl</name>
    <name type="common">Iberian ribbed newt</name>
    <dbReference type="NCBI Taxonomy" id="8319"/>
    <lineage>
        <taxon>Eukaryota</taxon>
        <taxon>Metazoa</taxon>
        <taxon>Chordata</taxon>
        <taxon>Craniata</taxon>
        <taxon>Vertebrata</taxon>
        <taxon>Euteleostomi</taxon>
        <taxon>Amphibia</taxon>
        <taxon>Batrachia</taxon>
        <taxon>Caudata</taxon>
        <taxon>Salamandroidea</taxon>
        <taxon>Salamandridae</taxon>
        <taxon>Pleurodelinae</taxon>
        <taxon>Pleurodeles</taxon>
    </lineage>
</organism>
<reference evidence="1" key="1">
    <citation type="journal article" date="2022" name="bioRxiv">
        <title>Sequencing and chromosome-scale assembly of the giantPleurodeles waltlgenome.</title>
        <authorList>
            <person name="Brown T."/>
            <person name="Elewa A."/>
            <person name="Iarovenko S."/>
            <person name="Subramanian E."/>
            <person name="Araus A.J."/>
            <person name="Petzold A."/>
            <person name="Susuki M."/>
            <person name="Suzuki K.-i.T."/>
            <person name="Hayashi T."/>
            <person name="Toyoda A."/>
            <person name="Oliveira C."/>
            <person name="Osipova E."/>
            <person name="Leigh N.D."/>
            <person name="Simon A."/>
            <person name="Yun M.H."/>
        </authorList>
    </citation>
    <scope>NUCLEOTIDE SEQUENCE</scope>
    <source>
        <strain evidence="1">20211129_DDA</strain>
        <tissue evidence="1">Liver</tissue>
    </source>
</reference>